<dbReference type="Pfam" id="PF08765">
    <property type="entry name" value="Mor"/>
    <property type="match status" value="1"/>
</dbReference>
<comment type="caution">
    <text evidence="2">The sequence shown here is derived from an EMBL/GenBank/DDBJ whole genome shotgun (WGS) entry which is preliminary data.</text>
</comment>
<dbReference type="RefSeq" id="WP_054735293.1">
    <property type="nucleotide sequence ID" value="NZ_AYZM01000006.1"/>
</dbReference>
<evidence type="ECO:0000313" key="2">
    <source>
        <dbReference type="EMBL" id="KRN26807.1"/>
    </source>
</evidence>
<sequence length="93" mass="11384">MTEPVDKRLLQPLYERLEQLLGPEAMLMVWSEYKGTQINFPAHLYNRERVQQRLMREHLDDRPQQLARKYGYSQKWVQQVQREGRQRAEKQDQ</sequence>
<organism evidence="2 3">
    <name type="scientific">Secundilactobacillus similis DSM 23365 = JCM 2765</name>
    <dbReference type="NCBI Taxonomy" id="1423804"/>
    <lineage>
        <taxon>Bacteria</taxon>
        <taxon>Bacillati</taxon>
        <taxon>Bacillota</taxon>
        <taxon>Bacilli</taxon>
        <taxon>Lactobacillales</taxon>
        <taxon>Lactobacillaceae</taxon>
        <taxon>Secundilactobacillus</taxon>
    </lineage>
</organism>
<dbReference type="STRING" id="1423804.FD14_GL000039"/>
<feature type="domain" description="Mor transcription activator" evidence="1">
    <location>
        <begin position="19"/>
        <end position="93"/>
    </location>
</feature>
<name>A0A0R2FNC3_9LACO</name>
<evidence type="ECO:0000313" key="3">
    <source>
        <dbReference type="Proteomes" id="UP000051442"/>
    </source>
</evidence>
<dbReference type="SUPFAM" id="SSF46689">
    <property type="entry name" value="Homeodomain-like"/>
    <property type="match status" value="1"/>
</dbReference>
<dbReference type="PATRIC" id="fig|1423804.4.peg.46"/>
<dbReference type="EMBL" id="AYZM01000006">
    <property type="protein sequence ID" value="KRN26807.1"/>
    <property type="molecule type" value="Genomic_DNA"/>
</dbReference>
<dbReference type="AlphaFoldDB" id="A0A0R2FNC3"/>
<proteinExistence type="predicted"/>
<dbReference type="Proteomes" id="UP000051442">
    <property type="component" value="Unassembled WGS sequence"/>
</dbReference>
<dbReference type="InterPro" id="IPR014875">
    <property type="entry name" value="Mor_transcription_activator"/>
</dbReference>
<keyword evidence="3" id="KW-1185">Reference proteome</keyword>
<protein>
    <recommendedName>
        <fullName evidence="1">Mor transcription activator domain-containing protein</fullName>
    </recommendedName>
</protein>
<accession>A0A0R2FNC3</accession>
<reference evidence="2 3" key="1">
    <citation type="journal article" date="2015" name="Genome Announc.">
        <title>Expanding the biotechnology potential of lactobacilli through comparative genomics of 213 strains and associated genera.</title>
        <authorList>
            <person name="Sun Z."/>
            <person name="Harris H.M."/>
            <person name="McCann A."/>
            <person name="Guo C."/>
            <person name="Argimon S."/>
            <person name="Zhang W."/>
            <person name="Yang X."/>
            <person name="Jeffery I.B."/>
            <person name="Cooney J.C."/>
            <person name="Kagawa T.F."/>
            <person name="Liu W."/>
            <person name="Song Y."/>
            <person name="Salvetti E."/>
            <person name="Wrobel A."/>
            <person name="Rasinkangas P."/>
            <person name="Parkhill J."/>
            <person name="Rea M.C."/>
            <person name="O'Sullivan O."/>
            <person name="Ritari J."/>
            <person name="Douillard F.P."/>
            <person name="Paul Ross R."/>
            <person name="Yang R."/>
            <person name="Briner A.E."/>
            <person name="Felis G.E."/>
            <person name="de Vos W.M."/>
            <person name="Barrangou R."/>
            <person name="Klaenhammer T.R."/>
            <person name="Caufield P.W."/>
            <person name="Cui Y."/>
            <person name="Zhang H."/>
            <person name="O'Toole P.W."/>
        </authorList>
    </citation>
    <scope>NUCLEOTIDE SEQUENCE [LARGE SCALE GENOMIC DNA]</scope>
    <source>
        <strain evidence="2 3">DSM 23365</strain>
    </source>
</reference>
<dbReference type="InterPro" id="IPR009057">
    <property type="entry name" value="Homeodomain-like_sf"/>
</dbReference>
<gene>
    <name evidence="2" type="ORF">FD14_GL000039</name>
</gene>
<evidence type="ECO:0000259" key="1">
    <source>
        <dbReference type="Pfam" id="PF08765"/>
    </source>
</evidence>